<evidence type="ECO:0000256" key="4">
    <source>
        <dbReference type="ARBA" id="ARBA00022833"/>
    </source>
</evidence>
<keyword evidence="4" id="KW-0862">Zinc</keyword>
<dbReference type="InterPro" id="IPR051013">
    <property type="entry name" value="MBL_superfamily_lactonases"/>
</dbReference>
<protein>
    <submittedName>
        <fullName evidence="6">MBL fold metallo-hydrolase</fullName>
    </submittedName>
</protein>
<keyword evidence="3 6" id="KW-0378">Hydrolase</keyword>
<gene>
    <name evidence="6" type="ORF">ENS41_04365</name>
</gene>
<dbReference type="SMART" id="SM00849">
    <property type="entry name" value="Lactamase_B"/>
    <property type="match status" value="1"/>
</dbReference>
<dbReference type="EMBL" id="DSUT01000088">
    <property type="protein sequence ID" value="HGK28169.1"/>
    <property type="molecule type" value="Genomic_DNA"/>
</dbReference>
<evidence type="ECO:0000313" key="6">
    <source>
        <dbReference type="EMBL" id="HGK28169.1"/>
    </source>
</evidence>
<dbReference type="CDD" id="cd16281">
    <property type="entry name" value="metallo-hydrolase-like_MBL-fold"/>
    <property type="match status" value="1"/>
</dbReference>
<organism evidence="6">
    <name type="scientific">candidate division WOR-3 bacterium</name>
    <dbReference type="NCBI Taxonomy" id="2052148"/>
    <lineage>
        <taxon>Bacteria</taxon>
        <taxon>Bacteria division WOR-3</taxon>
    </lineage>
</organism>
<evidence type="ECO:0000256" key="1">
    <source>
        <dbReference type="ARBA" id="ARBA00007749"/>
    </source>
</evidence>
<proteinExistence type="inferred from homology"/>
<name>A0A7C4CDK5_UNCW3</name>
<dbReference type="SUPFAM" id="SSF56281">
    <property type="entry name" value="Metallo-hydrolase/oxidoreductase"/>
    <property type="match status" value="1"/>
</dbReference>
<dbReference type="Gene3D" id="3.60.15.10">
    <property type="entry name" value="Ribonuclease Z/Hydroxyacylglutathione hydrolase-like"/>
    <property type="match status" value="1"/>
</dbReference>
<keyword evidence="2" id="KW-0479">Metal-binding</keyword>
<sequence>MFGIIPRPLWERTNPPDERNRIRLALRPLLIRTGTANVLVDTGIGDKWDEKSRDIYRIEKTATLADSLARLGLAPEDITHVVLTHLHFDHAGGTTGLDPRNQPRPCFPRARHFVQAVEWEDATHPNRRTRGAYLPENFLPLEQAGLLELVTGTQELLPGVELLHAGGHTRGLMLVRIRAEGRTAIYWSDLIPTTSHIATPYIMGYDLFPLQTMEQKERLIDQACDEGWLSFFAHDPLHAGGRITRRDDSFGIEPFSFRNGD</sequence>
<reference evidence="6" key="1">
    <citation type="journal article" date="2020" name="mSystems">
        <title>Genome- and Community-Level Interaction Insights into Carbon Utilization and Element Cycling Functions of Hydrothermarchaeota in Hydrothermal Sediment.</title>
        <authorList>
            <person name="Zhou Z."/>
            <person name="Liu Y."/>
            <person name="Xu W."/>
            <person name="Pan J."/>
            <person name="Luo Z.H."/>
            <person name="Li M."/>
        </authorList>
    </citation>
    <scope>NUCLEOTIDE SEQUENCE [LARGE SCALE GENOMIC DNA]</scope>
    <source>
        <strain evidence="6">SpSt-488</strain>
    </source>
</reference>
<dbReference type="GO" id="GO:0046872">
    <property type="term" value="F:metal ion binding"/>
    <property type="evidence" value="ECO:0007669"/>
    <property type="project" value="UniProtKB-KW"/>
</dbReference>
<evidence type="ECO:0000256" key="2">
    <source>
        <dbReference type="ARBA" id="ARBA00022723"/>
    </source>
</evidence>
<dbReference type="Pfam" id="PF00753">
    <property type="entry name" value="Lactamase_B"/>
    <property type="match status" value="1"/>
</dbReference>
<dbReference type="InterPro" id="IPR001279">
    <property type="entry name" value="Metallo-B-lactamas"/>
</dbReference>
<evidence type="ECO:0000259" key="5">
    <source>
        <dbReference type="SMART" id="SM00849"/>
    </source>
</evidence>
<accession>A0A7C4CDK5</accession>
<evidence type="ECO:0000256" key="3">
    <source>
        <dbReference type="ARBA" id="ARBA00022801"/>
    </source>
</evidence>
<feature type="domain" description="Metallo-beta-lactamase" evidence="5">
    <location>
        <begin position="25"/>
        <end position="234"/>
    </location>
</feature>
<dbReference type="AlphaFoldDB" id="A0A7C4CDK5"/>
<dbReference type="InterPro" id="IPR036866">
    <property type="entry name" value="RibonucZ/Hydroxyglut_hydro"/>
</dbReference>
<comment type="similarity">
    <text evidence="1">Belongs to the metallo-beta-lactamase superfamily.</text>
</comment>
<dbReference type="PANTHER" id="PTHR42978">
    <property type="entry name" value="QUORUM-QUENCHING LACTONASE YTNP-RELATED-RELATED"/>
    <property type="match status" value="1"/>
</dbReference>
<comment type="caution">
    <text evidence="6">The sequence shown here is derived from an EMBL/GenBank/DDBJ whole genome shotgun (WGS) entry which is preliminary data.</text>
</comment>
<dbReference type="PANTHER" id="PTHR42978:SF6">
    <property type="entry name" value="QUORUM-QUENCHING LACTONASE YTNP-RELATED"/>
    <property type="match status" value="1"/>
</dbReference>
<dbReference type="GO" id="GO:0016787">
    <property type="term" value="F:hydrolase activity"/>
    <property type="evidence" value="ECO:0007669"/>
    <property type="project" value="UniProtKB-KW"/>
</dbReference>